<accession>B4VR42</accession>
<organism evidence="2 3">
    <name type="scientific">Coleofasciculus chthonoplastes PCC 7420</name>
    <dbReference type="NCBI Taxonomy" id="118168"/>
    <lineage>
        <taxon>Bacteria</taxon>
        <taxon>Bacillati</taxon>
        <taxon>Cyanobacteriota</taxon>
        <taxon>Cyanophyceae</taxon>
        <taxon>Coleofasciculales</taxon>
        <taxon>Coleofasciculaceae</taxon>
        <taxon>Coleofasciculus</taxon>
    </lineage>
</organism>
<evidence type="ECO:0000256" key="1">
    <source>
        <dbReference type="SAM" id="MobiDB-lite"/>
    </source>
</evidence>
<dbReference type="STRING" id="118168.MC7420_1361"/>
<dbReference type="HOGENOM" id="CLU_2896347_0_0_3"/>
<name>B4VR42_9CYAN</name>
<sequence>MISWSISNPLTSLLVSLSHPSLSPCAKKAKHPLVSPFLRGMEGGSNRVTEGGRASGESYNLK</sequence>
<proteinExistence type="predicted"/>
<dbReference type="Proteomes" id="UP000003835">
    <property type="component" value="Unassembled WGS sequence"/>
</dbReference>
<feature type="region of interest" description="Disordered" evidence="1">
    <location>
        <begin position="39"/>
        <end position="62"/>
    </location>
</feature>
<protein>
    <submittedName>
        <fullName evidence="2">Uncharacterized protein</fullName>
    </submittedName>
</protein>
<gene>
    <name evidence="2" type="ORF">MC7420_1361</name>
</gene>
<evidence type="ECO:0000313" key="2">
    <source>
        <dbReference type="EMBL" id="EDX75443.1"/>
    </source>
</evidence>
<evidence type="ECO:0000313" key="3">
    <source>
        <dbReference type="Proteomes" id="UP000003835"/>
    </source>
</evidence>
<dbReference type="EMBL" id="DS989849">
    <property type="protein sequence ID" value="EDX75443.1"/>
    <property type="molecule type" value="Genomic_DNA"/>
</dbReference>
<dbReference type="AlphaFoldDB" id="B4VR42"/>
<reference evidence="2 3" key="1">
    <citation type="submission" date="2008-07" db="EMBL/GenBank/DDBJ databases">
        <authorList>
            <person name="Tandeau de Marsac N."/>
            <person name="Ferriera S."/>
            <person name="Johnson J."/>
            <person name="Kravitz S."/>
            <person name="Beeson K."/>
            <person name="Sutton G."/>
            <person name="Rogers Y.-H."/>
            <person name="Friedman R."/>
            <person name="Frazier M."/>
            <person name="Venter J.C."/>
        </authorList>
    </citation>
    <scope>NUCLEOTIDE SEQUENCE [LARGE SCALE GENOMIC DNA]</scope>
    <source>
        <strain evidence="2 3">PCC 7420</strain>
    </source>
</reference>
<keyword evidence="3" id="KW-1185">Reference proteome</keyword>